<feature type="domain" description="ABC transporter" evidence="9">
    <location>
        <begin position="10"/>
        <end position="245"/>
    </location>
</feature>
<evidence type="ECO:0000256" key="6">
    <source>
        <dbReference type="ARBA" id="ARBA00022840"/>
    </source>
</evidence>
<evidence type="ECO:0000256" key="8">
    <source>
        <dbReference type="ARBA" id="ARBA00023136"/>
    </source>
</evidence>
<dbReference type="CDD" id="cd03215">
    <property type="entry name" value="ABC_Carb_Monos_II"/>
    <property type="match status" value="1"/>
</dbReference>
<protein>
    <submittedName>
        <fullName evidence="10">Sugar ABC transporter ATP-binding protein</fullName>
    </submittedName>
</protein>
<evidence type="ECO:0000259" key="9">
    <source>
        <dbReference type="PROSITE" id="PS50893"/>
    </source>
</evidence>
<evidence type="ECO:0000256" key="2">
    <source>
        <dbReference type="ARBA" id="ARBA00022475"/>
    </source>
</evidence>
<dbReference type="SMART" id="SM00382">
    <property type="entry name" value="AAA"/>
    <property type="match status" value="2"/>
</dbReference>
<dbReference type="RefSeq" id="WP_310538231.1">
    <property type="nucleotide sequence ID" value="NZ_BAAAOC010000013.1"/>
</dbReference>
<dbReference type="InterPro" id="IPR027417">
    <property type="entry name" value="P-loop_NTPase"/>
</dbReference>
<dbReference type="PROSITE" id="PS50893">
    <property type="entry name" value="ABC_TRANSPORTER_2"/>
    <property type="match status" value="2"/>
</dbReference>
<keyword evidence="5" id="KW-0547">Nucleotide-binding</keyword>
<evidence type="ECO:0000313" key="10">
    <source>
        <dbReference type="EMBL" id="MDR5712860.1"/>
    </source>
</evidence>
<keyword evidence="7" id="KW-1278">Translocase</keyword>
<keyword evidence="8" id="KW-0472">Membrane</keyword>
<sequence length="502" mass="54289">MTETPTDSTLVMRGITKSFPGVKALTAVDLDVQAGEVHAIVGENGAGKSTLMKILAGVHPPDEGTVTIDGQAVRFDSPLAARKQGVGMVYQEINLVPDLTVAENISLGQLPSSAGVVNRRALNRTAARVLQELGARIDPQDLVGRLSVSQQQLVEIAKVYASQPRIVVFDEPTSSLSEHEAQALFRVLERMRANDIAIIYISHRLREVLDISDRVTVLRDGRMIDCRPAQGLTPQEMIRLMVGRDLDDVFPKREVTIGNPVLEVSGLSRVGVFEDISLTAKAGEIVGLAGLVGAGRTEVARAIFGLDRHDAGSIRLNGQELTIRRPKSAVRAGIAYVPEDRKRDGVALSLSVKDNISLSVLRRVSKLGWIRRGQERVLAQQKAEELYVSPPAIDRKVATFSGGNQQKVVLAKWLATEPKVLILDEPTRGVDVGAKADIHTIIGELAERGVAIIMISSELPEILAVSDRVYVLHEGRMTAELERSDATEESVMSAATGEVMAA</sequence>
<evidence type="ECO:0000256" key="4">
    <source>
        <dbReference type="ARBA" id="ARBA00022737"/>
    </source>
</evidence>
<dbReference type="SUPFAM" id="SSF52540">
    <property type="entry name" value="P-loop containing nucleoside triphosphate hydrolases"/>
    <property type="match status" value="2"/>
</dbReference>
<dbReference type="PANTHER" id="PTHR43790:SF3">
    <property type="entry name" value="D-ALLOSE IMPORT ATP-BINDING PROTEIN ALSA-RELATED"/>
    <property type="match status" value="1"/>
</dbReference>
<dbReference type="Pfam" id="PF00005">
    <property type="entry name" value="ABC_tran"/>
    <property type="match status" value="2"/>
</dbReference>
<dbReference type="InterPro" id="IPR050107">
    <property type="entry name" value="ABC_carbohydrate_import_ATPase"/>
</dbReference>
<dbReference type="InterPro" id="IPR003439">
    <property type="entry name" value="ABC_transporter-like_ATP-bd"/>
</dbReference>
<accession>A0ABU1FWK9</accession>
<evidence type="ECO:0000256" key="1">
    <source>
        <dbReference type="ARBA" id="ARBA00022448"/>
    </source>
</evidence>
<dbReference type="Proteomes" id="UP001260872">
    <property type="component" value="Unassembled WGS sequence"/>
</dbReference>
<keyword evidence="6 10" id="KW-0067">ATP-binding</keyword>
<gene>
    <name evidence="10" type="ORF">RH857_12095</name>
</gene>
<feature type="domain" description="ABC transporter" evidence="9">
    <location>
        <begin position="244"/>
        <end position="499"/>
    </location>
</feature>
<dbReference type="GO" id="GO:0005524">
    <property type="term" value="F:ATP binding"/>
    <property type="evidence" value="ECO:0007669"/>
    <property type="project" value="UniProtKB-KW"/>
</dbReference>
<proteinExistence type="predicted"/>
<keyword evidence="11" id="KW-1185">Reference proteome</keyword>
<organism evidence="10 11">
    <name type="scientific">Nesterenkonia flava</name>
    <dbReference type="NCBI Taxonomy" id="469799"/>
    <lineage>
        <taxon>Bacteria</taxon>
        <taxon>Bacillati</taxon>
        <taxon>Actinomycetota</taxon>
        <taxon>Actinomycetes</taxon>
        <taxon>Micrococcales</taxon>
        <taxon>Micrococcaceae</taxon>
        <taxon>Nesterenkonia</taxon>
    </lineage>
</organism>
<dbReference type="PROSITE" id="PS00211">
    <property type="entry name" value="ABC_TRANSPORTER_1"/>
    <property type="match status" value="1"/>
</dbReference>
<name>A0ABU1FWK9_9MICC</name>
<keyword evidence="1" id="KW-0813">Transport</keyword>
<evidence type="ECO:0000256" key="5">
    <source>
        <dbReference type="ARBA" id="ARBA00022741"/>
    </source>
</evidence>
<dbReference type="CDD" id="cd03216">
    <property type="entry name" value="ABC_Carb_Monos_I"/>
    <property type="match status" value="1"/>
</dbReference>
<evidence type="ECO:0000256" key="3">
    <source>
        <dbReference type="ARBA" id="ARBA00022597"/>
    </source>
</evidence>
<dbReference type="Gene3D" id="3.40.50.300">
    <property type="entry name" value="P-loop containing nucleotide triphosphate hydrolases"/>
    <property type="match status" value="2"/>
</dbReference>
<keyword evidence="4" id="KW-0677">Repeat</keyword>
<dbReference type="InterPro" id="IPR003593">
    <property type="entry name" value="AAA+_ATPase"/>
</dbReference>
<dbReference type="InterPro" id="IPR017871">
    <property type="entry name" value="ABC_transporter-like_CS"/>
</dbReference>
<keyword evidence="2" id="KW-1003">Cell membrane</keyword>
<evidence type="ECO:0000256" key="7">
    <source>
        <dbReference type="ARBA" id="ARBA00022967"/>
    </source>
</evidence>
<comment type="caution">
    <text evidence="10">The sequence shown here is derived from an EMBL/GenBank/DDBJ whole genome shotgun (WGS) entry which is preliminary data.</text>
</comment>
<dbReference type="PANTHER" id="PTHR43790">
    <property type="entry name" value="CARBOHYDRATE TRANSPORT ATP-BINDING PROTEIN MG119-RELATED"/>
    <property type="match status" value="1"/>
</dbReference>
<evidence type="ECO:0000313" key="11">
    <source>
        <dbReference type="Proteomes" id="UP001260872"/>
    </source>
</evidence>
<keyword evidence="3" id="KW-0762">Sugar transport</keyword>
<dbReference type="EMBL" id="JAVKGT010000040">
    <property type="protein sequence ID" value="MDR5712860.1"/>
    <property type="molecule type" value="Genomic_DNA"/>
</dbReference>
<reference evidence="11" key="1">
    <citation type="submission" date="2023-07" db="EMBL/GenBank/DDBJ databases">
        <title>Description of three actinobacteria isolated from air of manufacturing shop in a pharmaceutical factory.</title>
        <authorList>
            <person name="Zhang D.-F."/>
        </authorList>
    </citation>
    <scope>NUCLEOTIDE SEQUENCE [LARGE SCALE GENOMIC DNA]</scope>
    <source>
        <strain evidence="11">CCTCC AB 207010</strain>
    </source>
</reference>